<sequence>MSVSLFCRSASISTSLSLITCDNCFIASRLISLLLLSAGTSEAEADLCGVLLSVCICDKDAFCEETTPINRCTSALSELQSLVFSFSTDIICSFSRRKFVTSAPSSCISTSTRSPCSSSERSSSSRNNDALLAFNSMTTLSFNEMIFRRFSSSAMFALLAVIRPFIWSFPSAFSLRCVDGFVRLAFCSLLMSSDEFSSASSLTAVDEATLPNRSISARCCRINFVLFSFSRNSPSFSTLRVAMNPLLSSHACVTSRFSLNVSSSMTLLFSRSTHSASNSDTFAPSSSFFPFSRSYLCTSSCTFSMLSFSCLVTASLSCVSESTC</sequence>
<dbReference type="Proteomes" id="UP001209878">
    <property type="component" value="Unassembled WGS sequence"/>
</dbReference>
<accession>A0AAD9P951</accession>
<evidence type="ECO:0000313" key="2">
    <source>
        <dbReference type="Proteomes" id="UP001209878"/>
    </source>
</evidence>
<name>A0AAD9P951_RIDPI</name>
<organism evidence="1 2">
    <name type="scientific">Ridgeia piscesae</name>
    <name type="common">Tubeworm</name>
    <dbReference type="NCBI Taxonomy" id="27915"/>
    <lineage>
        <taxon>Eukaryota</taxon>
        <taxon>Metazoa</taxon>
        <taxon>Spiralia</taxon>
        <taxon>Lophotrochozoa</taxon>
        <taxon>Annelida</taxon>
        <taxon>Polychaeta</taxon>
        <taxon>Sedentaria</taxon>
        <taxon>Canalipalpata</taxon>
        <taxon>Sabellida</taxon>
        <taxon>Siboglinidae</taxon>
        <taxon>Ridgeia</taxon>
    </lineage>
</organism>
<evidence type="ECO:0000313" key="1">
    <source>
        <dbReference type="EMBL" id="KAK2190447.1"/>
    </source>
</evidence>
<dbReference type="EMBL" id="JAODUO010000079">
    <property type="protein sequence ID" value="KAK2190447.1"/>
    <property type="molecule type" value="Genomic_DNA"/>
</dbReference>
<protein>
    <submittedName>
        <fullName evidence="1">Uncharacterized protein</fullName>
    </submittedName>
</protein>
<reference evidence="1" key="1">
    <citation type="journal article" date="2023" name="Mol. Biol. Evol.">
        <title>Third-Generation Sequencing Reveals the Adaptive Role of the Epigenome in Three Deep-Sea Polychaetes.</title>
        <authorList>
            <person name="Perez M."/>
            <person name="Aroh O."/>
            <person name="Sun Y."/>
            <person name="Lan Y."/>
            <person name="Juniper S.K."/>
            <person name="Young C.R."/>
            <person name="Angers B."/>
            <person name="Qian P.Y."/>
        </authorList>
    </citation>
    <scope>NUCLEOTIDE SEQUENCE</scope>
    <source>
        <strain evidence="1">R07B-5</strain>
    </source>
</reference>
<proteinExistence type="predicted"/>
<dbReference type="AlphaFoldDB" id="A0AAD9P951"/>
<gene>
    <name evidence="1" type="ORF">NP493_81g00015</name>
</gene>
<keyword evidence="2" id="KW-1185">Reference proteome</keyword>
<comment type="caution">
    <text evidence="1">The sequence shown here is derived from an EMBL/GenBank/DDBJ whole genome shotgun (WGS) entry which is preliminary data.</text>
</comment>